<dbReference type="EMBL" id="JAXOTQ010000074">
    <property type="protein sequence ID" value="MDZ5494434.1"/>
    <property type="molecule type" value="Genomic_DNA"/>
</dbReference>
<evidence type="ECO:0000313" key="5">
    <source>
        <dbReference type="Proteomes" id="UP001290101"/>
    </source>
</evidence>
<feature type="domain" description="LysM" evidence="3">
    <location>
        <begin position="154"/>
        <end position="211"/>
    </location>
</feature>
<feature type="compositionally biased region" description="Pro residues" evidence="1">
    <location>
        <begin position="218"/>
        <end position="230"/>
    </location>
</feature>
<organism evidence="4 5">
    <name type="scientific">Micromonospora sicca</name>
    <dbReference type="NCBI Taxonomy" id="2202420"/>
    <lineage>
        <taxon>Bacteria</taxon>
        <taxon>Bacillati</taxon>
        <taxon>Actinomycetota</taxon>
        <taxon>Actinomycetes</taxon>
        <taxon>Micromonosporales</taxon>
        <taxon>Micromonosporaceae</taxon>
        <taxon>Micromonospora</taxon>
    </lineage>
</organism>
<keyword evidence="5" id="KW-1185">Reference proteome</keyword>
<dbReference type="InterPro" id="IPR018392">
    <property type="entry name" value="LysM"/>
</dbReference>
<comment type="caution">
    <text evidence="4">The sequence shown here is derived from an EMBL/GenBank/DDBJ whole genome shotgun (WGS) entry which is preliminary data.</text>
</comment>
<gene>
    <name evidence="4" type="ORF">U2F25_34160</name>
</gene>
<dbReference type="PANTHER" id="PTHR34700">
    <property type="entry name" value="POTASSIUM BINDING PROTEIN KBP"/>
    <property type="match status" value="1"/>
</dbReference>
<sequence>MLLLAAVPTALIHLSGWPAPNVPTAALLRDWVRQPLTAGFLTGLTQTGAWLIWALLVTTVLARVYTRVTRTVRWLPKLHLPGPLQGLTAAVLGATAVTATAGGIPAHAAAPAGADATTDEQEAVHFTPPQVAHTLPIQPVIGIELDRVAAGREGSYTVHRGDTLSGIAKQCLGDARRWPEIFALNRGTHFAGVGGTLRNPNLIYPGWTLDLPAEAAPQPRPVTPHQPPADGPDDEVPQPGPDANTASPAQPTPASTASDSPPPRSLTGISLLVSRG</sequence>
<dbReference type="PROSITE" id="PS51782">
    <property type="entry name" value="LYSM"/>
    <property type="match status" value="1"/>
</dbReference>
<dbReference type="InterPro" id="IPR052196">
    <property type="entry name" value="Bact_Kbp"/>
</dbReference>
<feature type="region of interest" description="Disordered" evidence="1">
    <location>
        <begin position="213"/>
        <end position="276"/>
    </location>
</feature>
<reference evidence="4 5" key="1">
    <citation type="submission" date="2023-12" db="EMBL/GenBank/DDBJ databases">
        <title>Micromonospora sp. nov., isolated from Atacama Desert.</title>
        <authorList>
            <person name="Carro L."/>
            <person name="Golinska P."/>
            <person name="Klenk H.-P."/>
            <person name="Goodfellow M."/>
        </authorList>
    </citation>
    <scope>NUCLEOTIDE SEQUENCE [LARGE SCALE GENOMIC DNA]</scope>
    <source>
        <strain evidence="4 5">4G53</strain>
    </source>
</reference>
<evidence type="ECO:0000256" key="1">
    <source>
        <dbReference type="SAM" id="MobiDB-lite"/>
    </source>
</evidence>
<keyword evidence="2" id="KW-0812">Transmembrane</keyword>
<feature type="transmembrane region" description="Helical" evidence="2">
    <location>
        <begin position="40"/>
        <end position="65"/>
    </location>
</feature>
<dbReference type="Pfam" id="PF01476">
    <property type="entry name" value="LysM"/>
    <property type="match status" value="1"/>
</dbReference>
<protein>
    <submittedName>
        <fullName evidence="4">LysM peptidoglycan-binding domain-containing protein</fullName>
    </submittedName>
</protein>
<dbReference type="RefSeq" id="WP_322443900.1">
    <property type="nucleotide sequence ID" value="NZ_JAXOTQ010000074.1"/>
</dbReference>
<dbReference type="PANTHER" id="PTHR34700:SF4">
    <property type="entry name" value="PHAGE-LIKE ELEMENT PBSX PROTEIN XKDP"/>
    <property type="match status" value="1"/>
</dbReference>
<evidence type="ECO:0000259" key="3">
    <source>
        <dbReference type="PROSITE" id="PS51782"/>
    </source>
</evidence>
<feature type="compositionally biased region" description="Low complexity" evidence="1">
    <location>
        <begin position="243"/>
        <end position="259"/>
    </location>
</feature>
<keyword evidence="2" id="KW-1133">Transmembrane helix</keyword>
<evidence type="ECO:0000256" key="2">
    <source>
        <dbReference type="SAM" id="Phobius"/>
    </source>
</evidence>
<name>A0ABU5JQ31_9ACTN</name>
<accession>A0ABU5JQ31</accession>
<evidence type="ECO:0000313" key="4">
    <source>
        <dbReference type="EMBL" id="MDZ5494434.1"/>
    </source>
</evidence>
<dbReference type="Proteomes" id="UP001290101">
    <property type="component" value="Unassembled WGS sequence"/>
</dbReference>
<keyword evidence="2" id="KW-0472">Membrane</keyword>
<proteinExistence type="predicted"/>
<dbReference type="CDD" id="cd00118">
    <property type="entry name" value="LysM"/>
    <property type="match status" value="1"/>
</dbReference>
<dbReference type="Gene3D" id="3.10.350.10">
    <property type="entry name" value="LysM domain"/>
    <property type="match status" value="1"/>
</dbReference>
<dbReference type="InterPro" id="IPR036779">
    <property type="entry name" value="LysM_dom_sf"/>
</dbReference>